<sequence length="171" mass="18789">MHLSRFSIGKVSRKLPSALMRSVLMTSPQLKALQSALPDISHPLEGEQWEGARPGGRHVTLLFARLACPDAHVCASTPSASRGHWGNTGCPPTQPAPSWQGPPPRLIERRPRQQLAPAAKAKGGARFACCQVFNFGDLFHIGESWQRPAGTWPPIRGFRDTGRRAREEPCR</sequence>
<feature type="region of interest" description="Disordered" evidence="1">
    <location>
        <begin position="150"/>
        <end position="171"/>
    </location>
</feature>
<name>A0AAD7X452_9TELE</name>
<feature type="compositionally biased region" description="Basic and acidic residues" evidence="1">
    <location>
        <begin position="157"/>
        <end position="171"/>
    </location>
</feature>
<keyword evidence="3" id="KW-1185">Reference proteome</keyword>
<dbReference type="Proteomes" id="UP001221898">
    <property type="component" value="Unassembled WGS sequence"/>
</dbReference>
<gene>
    <name evidence="2" type="ORF">AAFF_G00006120</name>
</gene>
<dbReference type="EMBL" id="JAINUG010000001">
    <property type="protein sequence ID" value="KAJ8419113.1"/>
    <property type="molecule type" value="Genomic_DNA"/>
</dbReference>
<comment type="caution">
    <text evidence="2">The sequence shown here is derived from an EMBL/GenBank/DDBJ whole genome shotgun (WGS) entry which is preliminary data.</text>
</comment>
<dbReference type="AlphaFoldDB" id="A0AAD7X452"/>
<evidence type="ECO:0000313" key="2">
    <source>
        <dbReference type="EMBL" id="KAJ8419113.1"/>
    </source>
</evidence>
<accession>A0AAD7X452</accession>
<reference evidence="2" key="1">
    <citation type="journal article" date="2023" name="Science">
        <title>Genome structures resolve the early diversification of teleost fishes.</title>
        <authorList>
            <person name="Parey E."/>
            <person name="Louis A."/>
            <person name="Montfort J."/>
            <person name="Bouchez O."/>
            <person name="Roques C."/>
            <person name="Iampietro C."/>
            <person name="Lluch J."/>
            <person name="Castinel A."/>
            <person name="Donnadieu C."/>
            <person name="Desvignes T."/>
            <person name="Floi Bucao C."/>
            <person name="Jouanno E."/>
            <person name="Wen M."/>
            <person name="Mejri S."/>
            <person name="Dirks R."/>
            <person name="Jansen H."/>
            <person name="Henkel C."/>
            <person name="Chen W.J."/>
            <person name="Zahm M."/>
            <person name="Cabau C."/>
            <person name="Klopp C."/>
            <person name="Thompson A.W."/>
            <person name="Robinson-Rechavi M."/>
            <person name="Braasch I."/>
            <person name="Lecointre G."/>
            <person name="Bobe J."/>
            <person name="Postlethwait J.H."/>
            <person name="Berthelot C."/>
            <person name="Roest Crollius H."/>
            <person name="Guiguen Y."/>
        </authorList>
    </citation>
    <scope>NUCLEOTIDE SEQUENCE</scope>
    <source>
        <strain evidence="2">NC1722</strain>
    </source>
</reference>
<organism evidence="2 3">
    <name type="scientific">Aldrovandia affinis</name>
    <dbReference type="NCBI Taxonomy" id="143900"/>
    <lineage>
        <taxon>Eukaryota</taxon>
        <taxon>Metazoa</taxon>
        <taxon>Chordata</taxon>
        <taxon>Craniata</taxon>
        <taxon>Vertebrata</taxon>
        <taxon>Euteleostomi</taxon>
        <taxon>Actinopterygii</taxon>
        <taxon>Neopterygii</taxon>
        <taxon>Teleostei</taxon>
        <taxon>Notacanthiformes</taxon>
        <taxon>Halosauridae</taxon>
        <taxon>Aldrovandia</taxon>
    </lineage>
</organism>
<evidence type="ECO:0000256" key="1">
    <source>
        <dbReference type="SAM" id="MobiDB-lite"/>
    </source>
</evidence>
<feature type="compositionally biased region" description="Pro residues" evidence="1">
    <location>
        <begin position="92"/>
        <end position="104"/>
    </location>
</feature>
<evidence type="ECO:0000313" key="3">
    <source>
        <dbReference type="Proteomes" id="UP001221898"/>
    </source>
</evidence>
<protein>
    <submittedName>
        <fullName evidence="2">Uncharacterized protein</fullName>
    </submittedName>
</protein>
<feature type="region of interest" description="Disordered" evidence="1">
    <location>
        <begin position="78"/>
        <end position="104"/>
    </location>
</feature>
<proteinExistence type="predicted"/>